<dbReference type="RefSeq" id="WP_087215383.1">
    <property type="nucleotide sequence ID" value="NZ_NFLC01000014.1"/>
</dbReference>
<protein>
    <recommendedName>
        <fullName evidence="4">Alpha/beta hydrolase</fullName>
    </recommendedName>
</protein>
<proteinExistence type="predicted"/>
<dbReference type="Gene3D" id="3.40.50.1820">
    <property type="entry name" value="alpha/beta hydrolase"/>
    <property type="match status" value="1"/>
</dbReference>
<evidence type="ECO:0008006" key="4">
    <source>
        <dbReference type="Google" id="ProtNLM"/>
    </source>
</evidence>
<dbReference type="Proteomes" id="UP000196074">
    <property type="component" value="Unassembled WGS sequence"/>
</dbReference>
<keyword evidence="1" id="KW-0472">Membrane</keyword>
<gene>
    <name evidence="2" type="ORF">B5E88_08120</name>
</gene>
<dbReference type="Pfam" id="PF06028">
    <property type="entry name" value="DUF915"/>
    <property type="match status" value="1"/>
</dbReference>
<reference evidence="3" key="1">
    <citation type="submission" date="2017-04" db="EMBL/GenBank/DDBJ databases">
        <title>Function of individual gut microbiota members based on whole genome sequencing of pure cultures obtained from chicken caecum.</title>
        <authorList>
            <person name="Medvecky M."/>
            <person name="Cejkova D."/>
            <person name="Polansky O."/>
            <person name="Karasova D."/>
            <person name="Kubasova T."/>
            <person name="Cizek A."/>
            <person name="Rychlik I."/>
        </authorList>
    </citation>
    <scope>NUCLEOTIDE SEQUENCE [LARGE SCALE GENOMIC DNA]</scope>
    <source>
        <strain evidence="3">An144</strain>
    </source>
</reference>
<name>A0A1Y4QXF8_9ENTE</name>
<dbReference type="InterPro" id="IPR010315">
    <property type="entry name" value="DUF915_hydro-like"/>
</dbReference>
<evidence type="ECO:0000313" key="3">
    <source>
        <dbReference type="Proteomes" id="UP000196074"/>
    </source>
</evidence>
<dbReference type="InterPro" id="IPR029058">
    <property type="entry name" value="AB_hydrolase_fold"/>
</dbReference>
<organism evidence="2 3">
    <name type="scientific">Enterococcus cecorum</name>
    <dbReference type="NCBI Taxonomy" id="44008"/>
    <lineage>
        <taxon>Bacteria</taxon>
        <taxon>Bacillati</taxon>
        <taxon>Bacillota</taxon>
        <taxon>Bacilli</taxon>
        <taxon>Lactobacillales</taxon>
        <taxon>Enterococcaceae</taxon>
        <taxon>Enterococcus</taxon>
    </lineage>
</organism>
<keyword evidence="1" id="KW-0812">Transmembrane</keyword>
<dbReference type="SUPFAM" id="SSF53474">
    <property type="entry name" value="alpha/beta-Hydrolases"/>
    <property type="match status" value="1"/>
</dbReference>
<dbReference type="EMBL" id="NFLC01000014">
    <property type="protein sequence ID" value="OUQ09984.1"/>
    <property type="molecule type" value="Genomic_DNA"/>
</dbReference>
<feature type="transmembrane region" description="Helical" evidence="1">
    <location>
        <begin position="5"/>
        <end position="25"/>
    </location>
</feature>
<sequence>MKKQLYRILGLLAVGVMIVLLWFFWPSHKENAPKAAHINQKQVTTTPKEVKAYPVTLFFHGYGGTKHSMGGMIQRLSSRYQATHTLDLTVNTDGTIQTSGTFEQADKPVLINVLFADNKNNEWNQAEWIYQSLQFVKAQYHVEKVNVVGHSMGGVSLFRFLETYQNQGELPTVEHFISIAAPLNEFLDTSNEQSVDGLLQQGPTQISPRYQDFQNNITNFPKNVQVSLFAGQLSASDLSDGTVPLTSALAVNQLLSSQQIPVETFVFKGVLAQHSALHANPKVDKRIAEILWK</sequence>
<evidence type="ECO:0000313" key="2">
    <source>
        <dbReference type="EMBL" id="OUQ09984.1"/>
    </source>
</evidence>
<keyword evidence="1" id="KW-1133">Transmembrane helix</keyword>
<evidence type="ECO:0000256" key="1">
    <source>
        <dbReference type="SAM" id="Phobius"/>
    </source>
</evidence>
<comment type="caution">
    <text evidence="2">The sequence shown here is derived from an EMBL/GenBank/DDBJ whole genome shotgun (WGS) entry which is preliminary data.</text>
</comment>
<dbReference type="AlphaFoldDB" id="A0A1Y4QXF8"/>
<accession>A0A1Y4QXF8</accession>